<dbReference type="AlphaFoldDB" id="A0AAD5H9Q1"/>
<dbReference type="Proteomes" id="UP001205105">
    <property type="component" value="Unassembled WGS sequence"/>
</dbReference>
<dbReference type="EMBL" id="JADXDR010000004">
    <property type="protein sequence ID" value="KAI7846320.1"/>
    <property type="molecule type" value="Genomic_DNA"/>
</dbReference>
<accession>A0AAD5H9Q1</accession>
<keyword evidence="1" id="KW-0175">Coiled coil</keyword>
<gene>
    <name evidence="3" type="ORF">COHA_000157</name>
</gene>
<reference evidence="3" key="1">
    <citation type="submission" date="2020-11" db="EMBL/GenBank/DDBJ databases">
        <title>Chlorella ohadii genome sequencing and assembly.</title>
        <authorList>
            <person name="Murik O."/>
            <person name="Treves H."/>
            <person name="Kedem I."/>
            <person name="Shotland Y."/>
            <person name="Kaplan A."/>
        </authorList>
    </citation>
    <scope>NUCLEOTIDE SEQUENCE</scope>
    <source>
        <strain evidence="3">1</strain>
    </source>
</reference>
<feature type="region of interest" description="Disordered" evidence="2">
    <location>
        <begin position="236"/>
        <end position="263"/>
    </location>
</feature>
<evidence type="ECO:0000256" key="1">
    <source>
        <dbReference type="SAM" id="Coils"/>
    </source>
</evidence>
<keyword evidence="4" id="KW-1185">Reference proteome</keyword>
<proteinExistence type="predicted"/>
<comment type="caution">
    <text evidence="3">The sequence shown here is derived from an EMBL/GenBank/DDBJ whole genome shotgun (WGS) entry which is preliminary data.</text>
</comment>
<protein>
    <submittedName>
        <fullName evidence="3">Uncharacterized protein</fullName>
    </submittedName>
</protein>
<feature type="compositionally biased region" description="Low complexity" evidence="2">
    <location>
        <begin position="253"/>
        <end position="263"/>
    </location>
</feature>
<evidence type="ECO:0000256" key="2">
    <source>
        <dbReference type="SAM" id="MobiDB-lite"/>
    </source>
</evidence>
<sequence length="263" mass="27229">MGCTSSKSAAAGTLDTINPFAAHGDPHSRCNHMLKESATLARVATAYERDLKKVQDALTSVLESGAVVCATPLPGLYNDTAGVAASAVVATTEPVGGPNFTLQAGTSAKGDLSGKLAGETIKPISDWVARFNDALAHQKAVDKAYDELEGARKKVTSQKDRIEKTRGQLATNPKANDRMAAEESALQGLATKLSTAELNHTNLEAAQHARVTALNKDAIKIRAAIRSALEATSSALTSAKELVSTDTEPQPPTAAAGTGVAGR</sequence>
<evidence type="ECO:0000313" key="4">
    <source>
        <dbReference type="Proteomes" id="UP001205105"/>
    </source>
</evidence>
<evidence type="ECO:0000313" key="3">
    <source>
        <dbReference type="EMBL" id="KAI7846320.1"/>
    </source>
</evidence>
<feature type="coiled-coil region" evidence="1">
    <location>
        <begin position="141"/>
        <end position="168"/>
    </location>
</feature>
<organism evidence="3 4">
    <name type="scientific">Chlorella ohadii</name>
    <dbReference type="NCBI Taxonomy" id="2649997"/>
    <lineage>
        <taxon>Eukaryota</taxon>
        <taxon>Viridiplantae</taxon>
        <taxon>Chlorophyta</taxon>
        <taxon>core chlorophytes</taxon>
        <taxon>Trebouxiophyceae</taxon>
        <taxon>Chlorellales</taxon>
        <taxon>Chlorellaceae</taxon>
        <taxon>Chlorella clade</taxon>
        <taxon>Chlorella</taxon>
    </lineage>
</organism>
<name>A0AAD5H9Q1_9CHLO</name>